<dbReference type="AlphaFoldDB" id="A0AAV7YSD9"/>
<dbReference type="Pfam" id="PF04810">
    <property type="entry name" value="zf-Sec23_Sec24"/>
    <property type="match status" value="1"/>
</dbReference>
<evidence type="ECO:0000259" key="5">
    <source>
        <dbReference type="Pfam" id="PF08033"/>
    </source>
</evidence>
<dbReference type="GO" id="GO:0070971">
    <property type="term" value="C:endoplasmic reticulum exit site"/>
    <property type="evidence" value="ECO:0007669"/>
    <property type="project" value="TreeGrafter"/>
</dbReference>
<feature type="compositionally biased region" description="Basic and acidic residues" evidence="2">
    <location>
        <begin position="327"/>
        <end position="356"/>
    </location>
</feature>
<dbReference type="GO" id="GO:0008270">
    <property type="term" value="F:zinc ion binding"/>
    <property type="evidence" value="ECO:0007669"/>
    <property type="project" value="InterPro"/>
</dbReference>
<dbReference type="SUPFAM" id="SSF82754">
    <property type="entry name" value="C-terminal, gelsolin-like domain of Sec23/24"/>
    <property type="match status" value="1"/>
</dbReference>
<name>A0AAV7YSD9_9EUKA</name>
<dbReference type="Gene3D" id="1.20.120.730">
    <property type="entry name" value="Sec23/Sec24 helical domain"/>
    <property type="match status" value="1"/>
</dbReference>
<dbReference type="GO" id="GO:0090110">
    <property type="term" value="P:COPII-coated vesicle cargo loading"/>
    <property type="evidence" value="ECO:0007669"/>
    <property type="project" value="TreeGrafter"/>
</dbReference>
<feature type="domain" description="Sec23/Sec24 beta-sandwich" evidence="5">
    <location>
        <begin position="464"/>
        <end position="546"/>
    </location>
</feature>
<dbReference type="GO" id="GO:0030127">
    <property type="term" value="C:COPII vesicle coat"/>
    <property type="evidence" value="ECO:0007669"/>
    <property type="project" value="InterPro"/>
</dbReference>
<protein>
    <submittedName>
        <fullName evidence="6">Sec24-related protein</fullName>
    </submittedName>
</protein>
<dbReference type="InterPro" id="IPR036174">
    <property type="entry name" value="Znf_Sec23_Sec24_sf"/>
</dbReference>
<organism evidence="6 7">
    <name type="scientific">Anaeramoeba flamelloides</name>
    <dbReference type="NCBI Taxonomy" id="1746091"/>
    <lineage>
        <taxon>Eukaryota</taxon>
        <taxon>Metamonada</taxon>
        <taxon>Anaeramoebidae</taxon>
        <taxon>Anaeramoeba</taxon>
    </lineage>
</organism>
<evidence type="ECO:0000313" key="6">
    <source>
        <dbReference type="EMBL" id="KAJ3431736.1"/>
    </source>
</evidence>
<dbReference type="InterPro" id="IPR036180">
    <property type="entry name" value="Gelsolin-like_dom_sf"/>
</dbReference>
<dbReference type="SUPFAM" id="SSF81995">
    <property type="entry name" value="beta-sandwich domain of Sec23/24"/>
    <property type="match status" value="1"/>
</dbReference>
<dbReference type="Pfam" id="PF04811">
    <property type="entry name" value="Sec23_trunk"/>
    <property type="match status" value="2"/>
</dbReference>
<dbReference type="Gene3D" id="2.30.30.380">
    <property type="entry name" value="Zn-finger domain of Sec23/24"/>
    <property type="match status" value="1"/>
</dbReference>
<reference evidence="6" key="1">
    <citation type="submission" date="2022-08" db="EMBL/GenBank/DDBJ databases">
        <title>Novel sulphate-reducing endosymbionts in the free-living metamonad Anaeramoeba.</title>
        <authorList>
            <person name="Jerlstrom-Hultqvist J."/>
            <person name="Cepicka I."/>
            <person name="Gallot-Lavallee L."/>
            <person name="Salas-Leiva D."/>
            <person name="Curtis B.A."/>
            <person name="Zahonova K."/>
            <person name="Pipaliya S."/>
            <person name="Dacks J."/>
            <person name="Roger A.J."/>
        </authorList>
    </citation>
    <scope>NUCLEOTIDE SEQUENCE</scope>
    <source>
        <strain evidence="6">Busselton2</strain>
    </source>
</reference>
<proteinExistence type="inferred from homology"/>
<dbReference type="Gene3D" id="2.60.40.1670">
    <property type="entry name" value="beta-sandwich domain of Sec23/24"/>
    <property type="match status" value="2"/>
</dbReference>
<evidence type="ECO:0000256" key="1">
    <source>
        <dbReference type="ARBA" id="ARBA00008334"/>
    </source>
</evidence>
<accession>A0AAV7YSD9</accession>
<feature type="region of interest" description="Disordered" evidence="2">
    <location>
        <begin position="325"/>
        <end position="368"/>
    </location>
</feature>
<dbReference type="SUPFAM" id="SSF82919">
    <property type="entry name" value="Zn-finger domain of Sec23/24"/>
    <property type="match status" value="1"/>
</dbReference>
<dbReference type="InterPro" id="IPR029006">
    <property type="entry name" value="ADF-H/Gelsolin-like_dom_sf"/>
</dbReference>
<dbReference type="GO" id="GO:0006886">
    <property type="term" value="P:intracellular protein transport"/>
    <property type="evidence" value="ECO:0007669"/>
    <property type="project" value="InterPro"/>
</dbReference>
<dbReference type="EMBL" id="JANTQA010000047">
    <property type="protein sequence ID" value="KAJ3431736.1"/>
    <property type="molecule type" value="Genomic_DNA"/>
</dbReference>
<dbReference type="Gene3D" id="3.40.50.410">
    <property type="entry name" value="von Willebrand factor, type A domain"/>
    <property type="match status" value="2"/>
</dbReference>
<dbReference type="InterPro" id="IPR006896">
    <property type="entry name" value="Sec23/24_trunk_dom"/>
</dbReference>
<comment type="caution">
    <text evidence="6">The sequence shown here is derived from an EMBL/GenBank/DDBJ whole genome shotgun (WGS) entry which is preliminary data.</text>
</comment>
<dbReference type="Proteomes" id="UP001146793">
    <property type="component" value="Unassembled WGS sequence"/>
</dbReference>
<dbReference type="SUPFAM" id="SSF53300">
    <property type="entry name" value="vWA-like"/>
    <property type="match status" value="2"/>
</dbReference>
<dbReference type="PANTHER" id="PTHR13803">
    <property type="entry name" value="SEC24-RELATED PROTEIN"/>
    <property type="match status" value="1"/>
</dbReference>
<dbReference type="InterPro" id="IPR036465">
    <property type="entry name" value="vWFA_dom_sf"/>
</dbReference>
<dbReference type="Gene3D" id="3.40.20.10">
    <property type="entry name" value="Severin"/>
    <property type="match status" value="1"/>
</dbReference>
<sequence>MDQLKENLNSQSKHYINTTCEIFPANSRTNEQTQIFLGCKIDPFKEKQRNSNLPSIPLYGFHSLTNLKQCNKCRGYINPWVELRDGGRTWNCNFCGFSNTSPNEYFSSKNKVGTQLDHTPRPELMSSVIDYQMESNKKSPLFVFLIDVSLDSIKNGIISTIADTLYKQLENNFQKITNTGNEKENEKGKEEGSNISVGFITYNSTVHLHYLSSTNQNPQEGKGSDFQPKKSRMYILPDNKDIYLPYRNGMFTKLDKNGKMLLKNFLKSLNKMFESTRDRGSCLGSVLKLLSKINLNAYNSKIIIFQSTLPTAGLYNLENRTKKIKNQKSEKKDTVKEKEKEKKNEPEQEQEPEKGKKSSRRKSKVNTEKEIVGSTLEMQLLTPNAHNGEFYSTVSKILASSGHTFFLFLFGKEYLDIATLSQLSINSNGEIFYYPIIDFQKRPDISKTFSSNLKKIVTQWYSNNITTRTRVSHNIMIKNTYGYHGIKSTLSSKKIPTMTSYNSIMFGLSVRPTNNIRNNAAIQLVIIYSLQSGEERLRIITRQFKTSNDFGLLFRSINLDLLYHFYLQMGLRSFNVYSSKKIVSTLINNCKQLIKNSIQGTKYDNNLRYPPMKNSNRLKDGNVEVKGQGQERKSEIEERAGLIKTLPNSLKLVAFYTCSLVKSSIFRKLTFMNINDRSFLLGHFFKTNLIETKSYICPLFYSLPIDLQNYHNSQPIRIPLTKKSLKIDGLFLMTNSQEILFLIGNKINSKIINYLFDLDSIENIDPNVLTLLKLKNKYNKYVWNFIQQIQHLYFRKIPIHFIKFGLQRKIENEYINWFVEDQTPSSPSYQDFISTLEITLNDF</sequence>
<feature type="domain" description="Sec23/Sec24 trunk" evidence="4">
    <location>
        <begin position="138"/>
        <end position="338"/>
    </location>
</feature>
<dbReference type="InterPro" id="IPR006895">
    <property type="entry name" value="Znf_Sec23_Sec24"/>
</dbReference>
<dbReference type="InterPro" id="IPR050550">
    <property type="entry name" value="SEC23_SEC24_subfamily"/>
</dbReference>
<comment type="similarity">
    <text evidence="1">Belongs to the SEC23/SEC24 family. SEC24 subfamily.</text>
</comment>
<evidence type="ECO:0000259" key="4">
    <source>
        <dbReference type="Pfam" id="PF04811"/>
    </source>
</evidence>
<evidence type="ECO:0000256" key="2">
    <source>
        <dbReference type="SAM" id="MobiDB-lite"/>
    </source>
</evidence>
<dbReference type="InterPro" id="IPR012990">
    <property type="entry name" value="Beta-sandwich_Sec23_24"/>
</dbReference>
<evidence type="ECO:0000259" key="3">
    <source>
        <dbReference type="Pfam" id="PF04810"/>
    </source>
</evidence>
<evidence type="ECO:0000313" key="7">
    <source>
        <dbReference type="Proteomes" id="UP001146793"/>
    </source>
</evidence>
<feature type="domain" description="Zinc finger Sec23/Sec24-type" evidence="3">
    <location>
        <begin position="69"/>
        <end position="105"/>
    </location>
</feature>
<feature type="domain" description="Sec23/Sec24 trunk" evidence="4">
    <location>
        <begin position="371"/>
        <end position="456"/>
    </location>
</feature>
<dbReference type="Pfam" id="PF08033">
    <property type="entry name" value="Sec23_BS"/>
    <property type="match status" value="1"/>
</dbReference>
<dbReference type="GO" id="GO:0000149">
    <property type="term" value="F:SNARE binding"/>
    <property type="evidence" value="ECO:0007669"/>
    <property type="project" value="TreeGrafter"/>
</dbReference>
<gene>
    <name evidence="6" type="ORF">M0812_20656</name>
</gene>